<dbReference type="EMBL" id="LAZR01021014">
    <property type="protein sequence ID" value="KKL86790.1"/>
    <property type="molecule type" value="Genomic_DNA"/>
</dbReference>
<reference evidence="1" key="1">
    <citation type="journal article" date="2015" name="Nature">
        <title>Complex archaea that bridge the gap between prokaryotes and eukaryotes.</title>
        <authorList>
            <person name="Spang A."/>
            <person name="Saw J.H."/>
            <person name="Jorgensen S.L."/>
            <person name="Zaremba-Niedzwiedzka K."/>
            <person name="Martijn J."/>
            <person name="Lind A.E."/>
            <person name="van Eijk R."/>
            <person name="Schleper C."/>
            <person name="Guy L."/>
            <person name="Ettema T.J."/>
        </authorList>
    </citation>
    <scope>NUCLEOTIDE SEQUENCE</scope>
</reference>
<gene>
    <name evidence="1" type="ORF">LCGC14_1941200</name>
</gene>
<accession>A0A0F9HYM8</accession>
<evidence type="ECO:0000313" key="1">
    <source>
        <dbReference type="EMBL" id="KKL86790.1"/>
    </source>
</evidence>
<comment type="caution">
    <text evidence="1">The sequence shown here is derived from an EMBL/GenBank/DDBJ whole genome shotgun (WGS) entry which is preliminary data.</text>
</comment>
<dbReference type="AlphaFoldDB" id="A0A0F9HYM8"/>
<proteinExistence type="predicted"/>
<sequence>MKDIAPMNEPYTDLQEKAGNFISEISKYTTPYGVFSSELAKYSSLDPDDTWIKICFTGYGITECDGLAIEALYNETDIPKLAKYCVRSVLSSAVLSSLKYNILENDNE</sequence>
<protein>
    <submittedName>
        <fullName evidence="1">Uncharacterized protein</fullName>
    </submittedName>
</protein>
<name>A0A0F9HYM8_9ZZZZ</name>
<organism evidence="1">
    <name type="scientific">marine sediment metagenome</name>
    <dbReference type="NCBI Taxonomy" id="412755"/>
    <lineage>
        <taxon>unclassified sequences</taxon>
        <taxon>metagenomes</taxon>
        <taxon>ecological metagenomes</taxon>
    </lineage>
</organism>